<dbReference type="Gene3D" id="1.10.287.110">
    <property type="entry name" value="DnaJ domain"/>
    <property type="match status" value="1"/>
</dbReference>
<gene>
    <name evidence="9" type="ORF">V8G54_026063</name>
</gene>
<evidence type="ECO:0000313" key="10">
    <source>
        <dbReference type="Proteomes" id="UP001374535"/>
    </source>
</evidence>
<dbReference type="GO" id="GO:0009408">
    <property type="term" value="P:response to heat"/>
    <property type="evidence" value="ECO:0007669"/>
    <property type="project" value="InterPro"/>
</dbReference>
<dbReference type="NCBIfam" id="TIGR02349">
    <property type="entry name" value="DnaJ_bact"/>
    <property type="match status" value="1"/>
</dbReference>
<dbReference type="AlphaFoldDB" id="A0AAQ3RLT1"/>
<keyword evidence="3 5" id="KW-0863">Zinc-finger</keyword>
<dbReference type="InterPro" id="IPR012724">
    <property type="entry name" value="DnaJ"/>
</dbReference>
<keyword evidence="10" id="KW-1185">Reference proteome</keyword>
<dbReference type="GO" id="GO:0031072">
    <property type="term" value="F:heat shock protein binding"/>
    <property type="evidence" value="ECO:0007669"/>
    <property type="project" value="InterPro"/>
</dbReference>
<dbReference type="SUPFAM" id="SSF46565">
    <property type="entry name" value="Chaperone J-domain"/>
    <property type="match status" value="1"/>
</dbReference>
<dbReference type="SMART" id="SM00271">
    <property type="entry name" value="DnaJ"/>
    <property type="match status" value="1"/>
</dbReference>
<dbReference type="SUPFAM" id="SSF49493">
    <property type="entry name" value="HSP40/DnaJ peptide-binding domain"/>
    <property type="match status" value="2"/>
</dbReference>
<keyword evidence="2" id="KW-0677">Repeat</keyword>
<dbReference type="GO" id="GO:0005524">
    <property type="term" value="F:ATP binding"/>
    <property type="evidence" value="ECO:0007669"/>
    <property type="project" value="InterPro"/>
</dbReference>
<accession>A0AAQ3RLT1</accession>
<evidence type="ECO:0000256" key="4">
    <source>
        <dbReference type="ARBA" id="ARBA00022833"/>
    </source>
</evidence>
<dbReference type="PANTHER" id="PTHR43096:SF22">
    <property type="entry name" value="MOLECULAR CHAPERONE HSP40_DNAJ FAMILY PROTEIN"/>
    <property type="match status" value="1"/>
</dbReference>
<dbReference type="GO" id="GO:0008270">
    <property type="term" value="F:zinc ion binding"/>
    <property type="evidence" value="ECO:0007669"/>
    <property type="project" value="UniProtKB-KW"/>
</dbReference>
<dbReference type="InterPro" id="IPR002939">
    <property type="entry name" value="DnaJ_C"/>
</dbReference>
<dbReference type="FunFam" id="2.60.260.20:FF:000025">
    <property type="entry name" value="Molecular chaperone Hsp40/DnaJ family protein"/>
    <property type="match status" value="1"/>
</dbReference>
<dbReference type="InterPro" id="IPR008971">
    <property type="entry name" value="HSP40/DnaJ_pept-bd"/>
</dbReference>
<evidence type="ECO:0000259" key="8">
    <source>
        <dbReference type="PROSITE" id="PS51188"/>
    </source>
</evidence>
<dbReference type="InterPro" id="IPR018253">
    <property type="entry name" value="DnaJ_domain_CS"/>
</dbReference>
<evidence type="ECO:0000256" key="6">
    <source>
        <dbReference type="SAM" id="MobiDB-lite"/>
    </source>
</evidence>
<dbReference type="CDD" id="cd10719">
    <property type="entry name" value="DnaJ_zf"/>
    <property type="match status" value="1"/>
</dbReference>
<feature type="compositionally biased region" description="Polar residues" evidence="6">
    <location>
        <begin position="434"/>
        <end position="444"/>
    </location>
</feature>
<feature type="domain" description="CR-type" evidence="8">
    <location>
        <begin position="199"/>
        <end position="281"/>
    </location>
</feature>
<feature type="zinc finger region" description="CR-type" evidence="5">
    <location>
        <begin position="199"/>
        <end position="281"/>
    </location>
</feature>
<dbReference type="Gene3D" id="2.10.230.10">
    <property type="entry name" value="Heat shock protein DnaJ, cysteine-rich domain"/>
    <property type="match status" value="1"/>
</dbReference>
<dbReference type="InterPro" id="IPR036410">
    <property type="entry name" value="HSP_DnaJ_Cys-rich_dom_sf"/>
</dbReference>
<dbReference type="PROSITE" id="PS50076">
    <property type="entry name" value="DNAJ_2"/>
    <property type="match status" value="1"/>
</dbReference>
<dbReference type="GO" id="GO:0009535">
    <property type="term" value="C:chloroplast thylakoid membrane"/>
    <property type="evidence" value="ECO:0007669"/>
    <property type="project" value="TreeGrafter"/>
</dbReference>
<keyword evidence="4 5" id="KW-0862">Zinc</keyword>
<feature type="region of interest" description="Disordered" evidence="6">
    <location>
        <begin position="424"/>
        <end position="467"/>
    </location>
</feature>
<dbReference type="CDD" id="cd06257">
    <property type="entry name" value="DnaJ"/>
    <property type="match status" value="1"/>
</dbReference>
<dbReference type="InterPro" id="IPR001305">
    <property type="entry name" value="HSP_DnaJ_Cys-rich_dom"/>
</dbReference>
<dbReference type="InterPro" id="IPR036869">
    <property type="entry name" value="J_dom_sf"/>
</dbReference>
<dbReference type="Gene3D" id="2.60.260.20">
    <property type="entry name" value="Urease metallochaperone UreE, N-terminal domain"/>
    <property type="match status" value="2"/>
</dbReference>
<dbReference type="FunFam" id="2.60.260.20:FF:000009">
    <property type="entry name" value="Putative Mitochondrial DnaJ chaperone"/>
    <property type="match status" value="1"/>
</dbReference>
<dbReference type="PRINTS" id="PR00625">
    <property type="entry name" value="JDOMAIN"/>
</dbReference>
<dbReference type="EMBL" id="CP144693">
    <property type="protein sequence ID" value="WVY99993.1"/>
    <property type="molecule type" value="Genomic_DNA"/>
</dbReference>
<evidence type="ECO:0000256" key="2">
    <source>
        <dbReference type="ARBA" id="ARBA00022737"/>
    </source>
</evidence>
<dbReference type="PANTHER" id="PTHR43096">
    <property type="entry name" value="DNAJ HOMOLOG 1, MITOCHONDRIAL-RELATED"/>
    <property type="match status" value="1"/>
</dbReference>
<dbReference type="Pfam" id="PF01556">
    <property type="entry name" value="DnaJ_C"/>
    <property type="match status" value="1"/>
</dbReference>
<dbReference type="PROSITE" id="PS00636">
    <property type="entry name" value="DNAJ_1"/>
    <property type="match status" value="1"/>
</dbReference>
<evidence type="ECO:0000256" key="5">
    <source>
        <dbReference type="PROSITE-ProRule" id="PRU00546"/>
    </source>
</evidence>
<dbReference type="NCBIfam" id="NF008035">
    <property type="entry name" value="PRK10767.1"/>
    <property type="match status" value="1"/>
</dbReference>
<dbReference type="Pfam" id="PF00226">
    <property type="entry name" value="DnaJ"/>
    <property type="match status" value="1"/>
</dbReference>
<dbReference type="GO" id="GO:0042026">
    <property type="term" value="P:protein refolding"/>
    <property type="evidence" value="ECO:0007669"/>
    <property type="project" value="TreeGrafter"/>
</dbReference>
<name>A0AAQ3RLT1_VIGMU</name>
<proteinExistence type="inferred from homology"/>
<evidence type="ECO:0000313" key="9">
    <source>
        <dbReference type="EMBL" id="WVY99993.1"/>
    </source>
</evidence>
<organism evidence="9 10">
    <name type="scientific">Vigna mungo</name>
    <name type="common">Black gram</name>
    <name type="synonym">Phaseolus mungo</name>
    <dbReference type="NCBI Taxonomy" id="3915"/>
    <lineage>
        <taxon>Eukaryota</taxon>
        <taxon>Viridiplantae</taxon>
        <taxon>Streptophyta</taxon>
        <taxon>Embryophyta</taxon>
        <taxon>Tracheophyta</taxon>
        <taxon>Spermatophyta</taxon>
        <taxon>Magnoliopsida</taxon>
        <taxon>eudicotyledons</taxon>
        <taxon>Gunneridae</taxon>
        <taxon>Pentapetalae</taxon>
        <taxon>rosids</taxon>
        <taxon>fabids</taxon>
        <taxon>Fabales</taxon>
        <taxon>Fabaceae</taxon>
        <taxon>Papilionoideae</taxon>
        <taxon>50 kb inversion clade</taxon>
        <taxon>NPAAA clade</taxon>
        <taxon>indigoferoid/millettioid clade</taxon>
        <taxon>Phaseoleae</taxon>
        <taxon>Vigna</taxon>
    </lineage>
</organism>
<feature type="compositionally biased region" description="Basic and acidic residues" evidence="6">
    <location>
        <begin position="445"/>
        <end position="460"/>
    </location>
</feature>
<dbReference type="Proteomes" id="UP001374535">
    <property type="component" value="Chromosome 8"/>
</dbReference>
<dbReference type="GO" id="GO:0051082">
    <property type="term" value="F:unfolded protein binding"/>
    <property type="evidence" value="ECO:0007669"/>
    <property type="project" value="InterPro"/>
</dbReference>
<dbReference type="CDD" id="cd10747">
    <property type="entry name" value="DnaJ_C"/>
    <property type="match status" value="1"/>
</dbReference>
<dbReference type="PROSITE" id="PS51188">
    <property type="entry name" value="ZF_CR"/>
    <property type="match status" value="1"/>
</dbReference>
<feature type="domain" description="J" evidence="7">
    <location>
        <begin position="65"/>
        <end position="129"/>
    </location>
</feature>
<sequence>MAVATLSLLPPSTCPCFCGTVHLRSHNSFISIHSPSFSTSFSSVSNPNLAPTRRRFHTVFAASSDYYSTLGISKSATGKEIKAAYRKLARQYHPDVNKEPGATEKFKEISAAYEVLSDDKKRALYDQYGEAGVKSAVGGGSSAYTTNPFDLFETFFGPSMGGFGGMDPTGFGTRRRSTVTKGEDIRYDFSLEFSEAIFGTEKEFDLSHLETCEVCTGTGAKIGSKMRVCSTCGGRGQVMRTEQTPFGMFSQVSVCPSCGGDGEVISEYCRKCNGEGRIRVKKNIKVKVPPGVSSGSILRVSGEGDAGPRGGPPGDLYVYLDVQEIPGIQRDDINLSSIISISYLDAILGAVVKVKTVEGISELQIPAGTQPGDVLVLARKGVPKLNKPSIRGDHLFTVKVTIPKRISTKERELLEELGSLGDASKRLKSRPKTHSSSVTETPTLQKDESPTVTSEEKSEKSEDENDVWNKLKDFAGSVANGAFKWLKDNL</sequence>
<dbReference type="FunFam" id="1.10.287.110:FF:000037">
    <property type="entry name" value="Chaperone protein dnaJ A6 chloroplastic"/>
    <property type="match status" value="1"/>
</dbReference>
<dbReference type="InterPro" id="IPR001623">
    <property type="entry name" value="DnaJ_domain"/>
</dbReference>
<reference evidence="9 10" key="1">
    <citation type="journal article" date="2023" name="Life. Sci Alliance">
        <title>Evolutionary insights into 3D genome organization and epigenetic landscape of Vigna mungo.</title>
        <authorList>
            <person name="Junaid A."/>
            <person name="Singh B."/>
            <person name="Bhatia S."/>
        </authorList>
    </citation>
    <scope>NUCLEOTIDE SEQUENCE [LARGE SCALE GENOMIC DNA]</scope>
    <source>
        <strain evidence="9">Urdbean</strain>
    </source>
</reference>
<dbReference type="Pfam" id="PF00684">
    <property type="entry name" value="DnaJ_CXXCXGXG"/>
    <property type="match status" value="1"/>
</dbReference>
<evidence type="ECO:0008006" key="11">
    <source>
        <dbReference type="Google" id="ProtNLM"/>
    </source>
</evidence>
<evidence type="ECO:0000259" key="7">
    <source>
        <dbReference type="PROSITE" id="PS50076"/>
    </source>
</evidence>
<keyword evidence="1 5" id="KW-0479">Metal-binding</keyword>
<dbReference type="FunFam" id="2.10.230.10:FF:000006">
    <property type="entry name" value="Chaperone protein dnaJ A6 chloroplastic"/>
    <property type="match status" value="1"/>
</dbReference>
<evidence type="ECO:0000256" key="1">
    <source>
        <dbReference type="ARBA" id="ARBA00022723"/>
    </source>
</evidence>
<dbReference type="SUPFAM" id="SSF57938">
    <property type="entry name" value="DnaJ/Hsp40 cysteine-rich domain"/>
    <property type="match status" value="1"/>
</dbReference>
<evidence type="ECO:0000256" key="3">
    <source>
        <dbReference type="ARBA" id="ARBA00022771"/>
    </source>
</evidence>
<dbReference type="HAMAP" id="MF_01152">
    <property type="entry name" value="DnaJ"/>
    <property type="match status" value="1"/>
</dbReference>
<protein>
    <recommendedName>
        <fullName evidence="11">Chaperone protein DnaJ</fullName>
    </recommendedName>
</protein>